<evidence type="ECO:0000313" key="3">
    <source>
        <dbReference type="Proteomes" id="UP000813824"/>
    </source>
</evidence>
<keyword evidence="1" id="KW-0812">Transmembrane</keyword>
<proteinExistence type="predicted"/>
<dbReference type="AlphaFoldDB" id="A0A8K0USW5"/>
<comment type="caution">
    <text evidence="2">The sequence shown here is derived from an EMBL/GenBank/DDBJ whole genome shotgun (WGS) entry which is preliminary data.</text>
</comment>
<feature type="transmembrane region" description="Helical" evidence="1">
    <location>
        <begin position="210"/>
        <end position="234"/>
    </location>
</feature>
<keyword evidence="1" id="KW-0472">Membrane</keyword>
<reference evidence="2" key="1">
    <citation type="journal article" date="2021" name="New Phytol.">
        <title>Evolutionary innovations through gain and loss of genes in the ectomycorrhizal Boletales.</title>
        <authorList>
            <person name="Wu G."/>
            <person name="Miyauchi S."/>
            <person name="Morin E."/>
            <person name="Kuo A."/>
            <person name="Drula E."/>
            <person name="Varga T."/>
            <person name="Kohler A."/>
            <person name="Feng B."/>
            <person name="Cao Y."/>
            <person name="Lipzen A."/>
            <person name="Daum C."/>
            <person name="Hundley H."/>
            <person name="Pangilinan J."/>
            <person name="Johnson J."/>
            <person name="Barry K."/>
            <person name="LaButti K."/>
            <person name="Ng V."/>
            <person name="Ahrendt S."/>
            <person name="Min B."/>
            <person name="Choi I.G."/>
            <person name="Park H."/>
            <person name="Plett J.M."/>
            <person name="Magnuson J."/>
            <person name="Spatafora J.W."/>
            <person name="Nagy L.G."/>
            <person name="Henrissat B."/>
            <person name="Grigoriev I.V."/>
            <person name="Yang Z.L."/>
            <person name="Xu J."/>
            <person name="Martin F.M."/>
        </authorList>
    </citation>
    <scope>NUCLEOTIDE SEQUENCE</scope>
    <source>
        <strain evidence="2">KKN 215</strain>
    </source>
</reference>
<keyword evidence="1" id="KW-1133">Transmembrane helix</keyword>
<keyword evidence="3" id="KW-1185">Reference proteome</keyword>
<evidence type="ECO:0000256" key="1">
    <source>
        <dbReference type="SAM" id="Phobius"/>
    </source>
</evidence>
<dbReference type="Proteomes" id="UP000813824">
    <property type="component" value="Unassembled WGS sequence"/>
</dbReference>
<dbReference type="EMBL" id="JAEVFJ010000011">
    <property type="protein sequence ID" value="KAH8101858.1"/>
    <property type="molecule type" value="Genomic_DNA"/>
</dbReference>
<organism evidence="2 3">
    <name type="scientific">Cristinia sonorae</name>
    <dbReference type="NCBI Taxonomy" id="1940300"/>
    <lineage>
        <taxon>Eukaryota</taxon>
        <taxon>Fungi</taxon>
        <taxon>Dikarya</taxon>
        <taxon>Basidiomycota</taxon>
        <taxon>Agaricomycotina</taxon>
        <taxon>Agaricomycetes</taxon>
        <taxon>Agaricomycetidae</taxon>
        <taxon>Agaricales</taxon>
        <taxon>Pleurotineae</taxon>
        <taxon>Stephanosporaceae</taxon>
        <taxon>Cristinia</taxon>
    </lineage>
</organism>
<protein>
    <submittedName>
        <fullName evidence="2">Uncharacterized protein</fullName>
    </submittedName>
</protein>
<name>A0A8K0USW5_9AGAR</name>
<accession>A0A8K0USW5</accession>
<evidence type="ECO:0000313" key="2">
    <source>
        <dbReference type="EMBL" id="KAH8101858.1"/>
    </source>
</evidence>
<gene>
    <name evidence="2" type="ORF">BXZ70DRAFT_80875</name>
</gene>
<sequence>MSRAAMKMACVGHTVALYNSSHISSFQASLSPLCRRPHISAFIHHNPSSVTMGFIDNRDPRVQYYGSWGHFTDSGSDLEEEIYNGTLSSTSEGDSSFKMSFDINDLDETPLSPDDGIAISVCGNVVNAEPDRNLTVLFSVDHLKPERVDLRDAVLGDCFFQSSVLDAPGSHSLTVHVLDPSSNHGILGFDYASVDPVPLPKSSSHRSKSAGAIVGIIIGAVAFLVVCAGALLAWRRKLRRKAYVVSRAKDLEHRMAVLSGKKAPVPPGPTLPAPALIDNKVDSLITD</sequence>